<dbReference type="InterPro" id="IPR027387">
    <property type="entry name" value="Cytb/b6-like_sf"/>
</dbReference>
<keyword evidence="6" id="KW-0472">Membrane</keyword>
<dbReference type="InterPro" id="IPR005797">
    <property type="entry name" value="Cyt_b/b6_N"/>
</dbReference>
<dbReference type="GO" id="GO:0016491">
    <property type="term" value="F:oxidoreductase activity"/>
    <property type="evidence" value="ECO:0007669"/>
    <property type="project" value="InterPro"/>
</dbReference>
<dbReference type="Proteomes" id="UP000248544">
    <property type="component" value="Unassembled WGS sequence"/>
</dbReference>
<dbReference type="SUPFAM" id="SSF81342">
    <property type="entry name" value="Transmembrane di-heme cytochromes"/>
    <property type="match status" value="1"/>
</dbReference>
<organism evidence="8 9">
    <name type="scientific">Spongiactinospora gelatinilytica</name>
    <dbReference type="NCBI Taxonomy" id="2666298"/>
    <lineage>
        <taxon>Bacteria</taxon>
        <taxon>Bacillati</taxon>
        <taxon>Actinomycetota</taxon>
        <taxon>Actinomycetes</taxon>
        <taxon>Streptosporangiales</taxon>
        <taxon>Streptosporangiaceae</taxon>
        <taxon>Spongiactinospora</taxon>
    </lineage>
</organism>
<evidence type="ECO:0000259" key="7">
    <source>
        <dbReference type="PROSITE" id="PS51002"/>
    </source>
</evidence>
<dbReference type="GO" id="GO:0016020">
    <property type="term" value="C:membrane"/>
    <property type="evidence" value="ECO:0007669"/>
    <property type="project" value="InterPro"/>
</dbReference>
<dbReference type="PROSITE" id="PS51002">
    <property type="entry name" value="CYTB_NTER"/>
    <property type="match status" value="1"/>
</dbReference>
<reference evidence="8 9" key="1">
    <citation type="submission" date="2018-01" db="EMBL/GenBank/DDBJ databases">
        <title>Draft genome sequence of Sphaerisporangium sp. 7K107.</title>
        <authorList>
            <person name="Sahin N."/>
            <person name="Saygin H."/>
            <person name="Ay H."/>
        </authorList>
    </citation>
    <scope>NUCLEOTIDE SEQUENCE [LARGE SCALE GENOMIC DNA]</scope>
    <source>
        <strain evidence="8 9">7K107</strain>
    </source>
</reference>
<evidence type="ECO:0000256" key="4">
    <source>
        <dbReference type="ARBA" id="ARBA00029351"/>
    </source>
</evidence>
<dbReference type="Gene3D" id="1.20.810.10">
    <property type="entry name" value="Cytochrome Bc1 Complex, Chain C"/>
    <property type="match status" value="1"/>
</dbReference>
<evidence type="ECO:0000313" key="9">
    <source>
        <dbReference type="Proteomes" id="UP000248544"/>
    </source>
</evidence>
<comment type="caution">
    <text evidence="8">The sequence shown here is derived from an EMBL/GenBank/DDBJ whole genome shotgun (WGS) entry which is preliminary data.</text>
</comment>
<keyword evidence="6" id="KW-1133">Transmembrane helix</keyword>
<accession>A0A2W2FSN8</accession>
<sequence>MLVYFLVVLLLSGAFLAFHYSPGGGTVVYTGEYEPLRGVEMSGAYASILSLGFDVPGGLFVRRLHFNAIVLLALGTVVWAPLGRLRYAPALLGLGLCLVGALAGFGSADDLLSGTVLGRVPVVLWYGLHLVTALALGVTLVISARREAARDPRTPGFVALTLALSALLLLLPGG</sequence>
<dbReference type="AlphaFoldDB" id="A0A2W2FSN8"/>
<feature type="domain" description="Cytochrome b/b6 N-terminal region profile" evidence="7">
    <location>
        <begin position="1"/>
        <end position="174"/>
    </location>
</feature>
<dbReference type="RefSeq" id="WP_111171328.1">
    <property type="nucleotide sequence ID" value="NZ_POUA01000414.1"/>
</dbReference>
<proteinExistence type="predicted"/>
<protein>
    <recommendedName>
        <fullName evidence="3">Cytochrome bc1 complex cytochrome b subunit</fullName>
        <ecNumber evidence="2">7.1.1.8</ecNumber>
    </recommendedName>
    <alternativeName>
        <fullName evidence="5">Cytochrome bc1 reductase complex subunit QcrB</fullName>
    </alternativeName>
</protein>
<feature type="transmembrane region" description="Helical" evidence="6">
    <location>
        <begin position="64"/>
        <end position="82"/>
    </location>
</feature>
<evidence type="ECO:0000313" key="8">
    <source>
        <dbReference type="EMBL" id="PZG27478.1"/>
    </source>
</evidence>
<feature type="transmembrane region" description="Helical" evidence="6">
    <location>
        <begin position="154"/>
        <end position="171"/>
    </location>
</feature>
<evidence type="ECO:0000256" key="3">
    <source>
        <dbReference type="ARBA" id="ARBA00016116"/>
    </source>
</evidence>
<dbReference type="InterPro" id="IPR016174">
    <property type="entry name" value="Di-haem_cyt_TM"/>
</dbReference>
<dbReference type="EMBL" id="POUA01000414">
    <property type="protein sequence ID" value="PZG27478.1"/>
    <property type="molecule type" value="Genomic_DNA"/>
</dbReference>
<dbReference type="GO" id="GO:0008121">
    <property type="term" value="F:quinol-cytochrome-c reductase activity"/>
    <property type="evidence" value="ECO:0007669"/>
    <property type="project" value="UniProtKB-EC"/>
</dbReference>
<name>A0A2W2FSN8_9ACTN</name>
<gene>
    <name evidence="8" type="ORF">C1I98_33330</name>
</gene>
<feature type="transmembrane region" description="Helical" evidence="6">
    <location>
        <begin position="89"/>
        <end position="108"/>
    </location>
</feature>
<feature type="transmembrane region" description="Helical" evidence="6">
    <location>
        <begin position="123"/>
        <end position="142"/>
    </location>
</feature>
<keyword evidence="6" id="KW-0812">Transmembrane</keyword>
<evidence type="ECO:0000256" key="5">
    <source>
        <dbReference type="ARBA" id="ARBA00029568"/>
    </source>
</evidence>
<evidence type="ECO:0000256" key="1">
    <source>
        <dbReference type="ARBA" id="ARBA00001971"/>
    </source>
</evidence>
<evidence type="ECO:0000256" key="2">
    <source>
        <dbReference type="ARBA" id="ARBA00012951"/>
    </source>
</evidence>
<comment type="cofactor">
    <cofactor evidence="1">
        <name>heme</name>
        <dbReference type="ChEBI" id="CHEBI:30413"/>
    </cofactor>
</comment>
<keyword evidence="9" id="KW-1185">Reference proteome</keyword>
<comment type="catalytic activity">
    <reaction evidence="4">
        <text>a quinol + 2 Fe(III)-[cytochrome c](out) = a quinone + 2 Fe(II)-[cytochrome c](out) + 2 H(+)(out)</text>
        <dbReference type="Rhea" id="RHEA:11484"/>
        <dbReference type="Rhea" id="RHEA-COMP:10350"/>
        <dbReference type="Rhea" id="RHEA-COMP:14399"/>
        <dbReference type="ChEBI" id="CHEBI:15378"/>
        <dbReference type="ChEBI" id="CHEBI:24646"/>
        <dbReference type="ChEBI" id="CHEBI:29033"/>
        <dbReference type="ChEBI" id="CHEBI:29034"/>
        <dbReference type="ChEBI" id="CHEBI:132124"/>
        <dbReference type="EC" id="7.1.1.8"/>
    </reaction>
</comment>
<evidence type="ECO:0000256" key="6">
    <source>
        <dbReference type="SAM" id="Phobius"/>
    </source>
</evidence>
<dbReference type="GO" id="GO:0022904">
    <property type="term" value="P:respiratory electron transport chain"/>
    <property type="evidence" value="ECO:0007669"/>
    <property type="project" value="InterPro"/>
</dbReference>
<dbReference type="EC" id="7.1.1.8" evidence="2"/>